<organism evidence="2 3">
    <name type="scientific">Pleurodeles waltl</name>
    <name type="common">Iberian ribbed newt</name>
    <dbReference type="NCBI Taxonomy" id="8319"/>
    <lineage>
        <taxon>Eukaryota</taxon>
        <taxon>Metazoa</taxon>
        <taxon>Chordata</taxon>
        <taxon>Craniata</taxon>
        <taxon>Vertebrata</taxon>
        <taxon>Euteleostomi</taxon>
        <taxon>Amphibia</taxon>
        <taxon>Batrachia</taxon>
        <taxon>Caudata</taxon>
        <taxon>Salamandroidea</taxon>
        <taxon>Salamandridae</taxon>
        <taxon>Pleurodelinae</taxon>
        <taxon>Pleurodeles</taxon>
    </lineage>
</organism>
<reference evidence="2" key="1">
    <citation type="journal article" date="2022" name="bioRxiv">
        <title>Sequencing and chromosome-scale assembly of the giantPleurodeles waltlgenome.</title>
        <authorList>
            <person name="Brown T."/>
            <person name="Elewa A."/>
            <person name="Iarovenko S."/>
            <person name="Subramanian E."/>
            <person name="Araus A.J."/>
            <person name="Petzold A."/>
            <person name="Susuki M."/>
            <person name="Suzuki K.-i.T."/>
            <person name="Hayashi T."/>
            <person name="Toyoda A."/>
            <person name="Oliveira C."/>
            <person name="Osipova E."/>
            <person name="Leigh N.D."/>
            <person name="Simon A."/>
            <person name="Yun M.H."/>
        </authorList>
    </citation>
    <scope>NUCLEOTIDE SEQUENCE</scope>
    <source>
        <strain evidence="2">20211129_DDA</strain>
        <tissue evidence="2">Liver</tissue>
    </source>
</reference>
<name>A0AAV7QS55_PLEWA</name>
<keyword evidence="3" id="KW-1185">Reference proteome</keyword>
<feature type="compositionally biased region" description="Basic and acidic residues" evidence="1">
    <location>
        <begin position="10"/>
        <end position="19"/>
    </location>
</feature>
<feature type="compositionally biased region" description="Basic and acidic residues" evidence="1">
    <location>
        <begin position="38"/>
        <end position="55"/>
    </location>
</feature>
<proteinExistence type="predicted"/>
<sequence length="94" mass="10441">MARSQTRLEVAARDHDGLKSRRTRGERRATEEWGAAAQEDRTATTDGSQKEKRSQTAEQISRRPRRRNATLPATLQGKRGNLRCIPGANKGAQG</sequence>
<dbReference type="AlphaFoldDB" id="A0AAV7QS55"/>
<feature type="region of interest" description="Disordered" evidence="1">
    <location>
        <begin position="1"/>
        <end position="94"/>
    </location>
</feature>
<dbReference type="EMBL" id="JANPWB010000010">
    <property type="protein sequence ID" value="KAJ1143337.1"/>
    <property type="molecule type" value="Genomic_DNA"/>
</dbReference>
<gene>
    <name evidence="2" type="ORF">NDU88_009646</name>
</gene>
<dbReference type="Proteomes" id="UP001066276">
    <property type="component" value="Chromosome 6"/>
</dbReference>
<accession>A0AAV7QS55</accession>
<evidence type="ECO:0000313" key="3">
    <source>
        <dbReference type="Proteomes" id="UP001066276"/>
    </source>
</evidence>
<evidence type="ECO:0000313" key="2">
    <source>
        <dbReference type="EMBL" id="KAJ1143337.1"/>
    </source>
</evidence>
<comment type="caution">
    <text evidence="2">The sequence shown here is derived from an EMBL/GenBank/DDBJ whole genome shotgun (WGS) entry which is preliminary data.</text>
</comment>
<evidence type="ECO:0000256" key="1">
    <source>
        <dbReference type="SAM" id="MobiDB-lite"/>
    </source>
</evidence>
<protein>
    <submittedName>
        <fullName evidence="2">Uncharacterized protein</fullName>
    </submittedName>
</protein>